<protein>
    <submittedName>
        <fullName evidence="2">Murein DD-endopeptidase MepM</fullName>
    </submittedName>
</protein>
<feature type="domain" description="LysM" evidence="1">
    <location>
        <begin position="53"/>
        <end position="98"/>
    </location>
</feature>
<dbReference type="InterPro" id="IPR050570">
    <property type="entry name" value="Cell_wall_metabolism_enzyme"/>
</dbReference>
<dbReference type="InterPro" id="IPR018392">
    <property type="entry name" value="LysM"/>
</dbReference>
<dbReference type="PROSITE" id="PS51782">
    <property type="entry name" value="LYSM"/>
    <property type="match status" value="1"/>
</dbReference>
<dbReference type="Proteomes" id="UP000248272">
    <property type="component" value="Unassembled WGS sequence"/>
</dbReference>
<accession>A0A2Z6UPX1</accession>
<evidence type="ECO:0000313" key="3">
    <source>
        <dbReference type="Proteomes" id="UP000248272"/>
    </source>
</evidence>
<dbReference type="CDD" id="cd00118">
    <property type="entry name" value="LysM"/>
    <property type="match status" value="1"/>
</dbReference>
<dbReference type="EMBL" id="BDSG01000054">
    <property type="protein sequence ID" value="GBL10934.1"/>
    <property type="molecule type" value="Genomic_DNA"/>
</dbReference>
<organism evidence="2 3">
    <name type="scientific">Microcystis aeruginosa Sj</name>
    <dbReference type="NCBI Taxonomy" id="1979544"/>
    <lineage>
        <taxon>Bacteria</taxon>
        <taxon>Bacillati</taxon>
        <taxon>Cyanobacteriota</taxon>
        <taxon>Cyanophyceae</taxon>
        <taxon>Oscillatoriophycideae</taxon>
        <taxon>Chroococcales</taxon>
        <taxon>Microcystaceae</taxon>
        <taxon>Microcystis</taxon>
    </lineage>
</organism>
<name>A0A2Z6UPX1_MICAE</name>
<dbReference type="Pfam" id="PF01476">
    <property type="entry name" value="LysM"/>
    <property type="match status" value="1"/>
</dbReference>
<dbReference type="PANTHER" id="PTHR21666:SF290">
    <property type="entry name" value="PEPTIDASE M23 DOMAIN PROTEIN"/>
    <property type="match status" value="1"/>
</dbReference>
<sequence>MVMGRRIRSEKSWLSLTSTILFFCLGFLTLNQKLIFAQGSDNVCPLPILSRLQRHKIQAGETIASIAEKYALIPATIIKLNPTILKNGLAPVGKEIFIPPMNGIRIEAPKGSTWRDLEAAYGIRADILFELNGCGRRPTIVFIPGSNWSAASKRSDYTGLSSYPLPLASTVGLAYGWQKSPTEQKNLFHSGIDLLAPIGTPVLAAEDGLVIYVGQEGAYGNLVVINHLGRRQTRYAHLSRVTVRIDQRVRAGDVIGAVGTTGQPDIIPPHIHFEVRLDTPVGWTAQDPALHLPQIGPQSSQTKSCLKGIGE</sequence>
<gene>
    <name evidence="2" type="primary">mepM_3</name>
    <name evidence="2" type="ORF">MSj_02430</name>
</gene>
<comment type="caution">
    <text evidence="2">The sequence shown here is derived from an EMBL/GenBank/DDBJ whole genome shotgun (WGS) entry which is preliminary data.</text>
</comment>
<dbReference type="AlphaFoldDB" id="A0A2Z6UPX1"/>
<dbReference type="GO" id="GO:0004222">
    <property type="term" value="F:metalloendopeptidase activity"/>
    <property type="evidence" value="ECO:0007669"/>
    <property type="project" value="TreeGrafter"/>
</dbReference>
<proteinExistence type="predicted"/>
<evidence type="ECO:0000259" key="1">
    <source>
        <dbReference type="PROSITE" id="PS51782"/>
    </source>
</evidence>
<dbReference type="SMART" id="SM00257">
    <property type="entry name" value="LysM"/>
    <property type="match status" value="1"/>
</dbReference>
<dbReference type="SUPFAM" id="SSF51261">
    <property type="entry name" value="Duplicated hybrid motif"/>
    <property type="match status" value="1"/>
</dbReference>
<dbReference type="SUPFAM" id="SSF54106">
    <property type="entry name" value="LysM domain"/>
    <property type="match status" value="1"/>
</dbReference>
<dbReference type="InterPro" id="IPR016047">
    <property type="entry name" value="M23ase_b-sheet_dom"/>
</dbReference>
<dbReference type="Gene3D" id="3.10.350.10">
    <property type="entry name" value="LysM domain"/>
    <property type="match status" value="1"/>
</dbReference>
<dbReference type="RefSeq" id="WP_110579339.1">
    <property type="nucleotide sequence ID" value="NZ_BDSG01000054.1"/>
</dbReference>
<dbReference type="InterPro" id="IPR011055">
    <property type="entry name" value="Dup_hybrid_motif"/>
</dbReference>
<dbReference type="Gene3D" id="2.70.70.10">
    <property type="entry name" value="Glucose Permease (Domain IIA)"/>
    <property type="match status" value="1"/>
</dbReference>
<dbReference type="Pfam" id="PF01551">
    <property type="entry name" value="Peptidase_M23"/>
    <property type="match status" value="1"/>
</dbReference>
<dbReference type="PANTHER" id="PTHR21666">
    <property type="entry name" value="PEPTIDASE-RELATED"/>
    <property type="match status" value="1"/>
</dbReference>
<evidence type="ECO:0000313" key="2">
    <source>
        <dbReference type="EMBL" id="GBL10934.1"/>
    </source>
</evidence>
<dbReference type="CDD" id="cd12797">
    <property type="entry name" value="M23_peptidase"/>
    <property type="match status" value="1"/>
</dbReference>
<reference evidence="2 3" key="1">
    <citation type="journal article" date="2018" name="Front. Microbiol.">
        <title>Adaptation of the Freshwater Bloom-Forming Cyanobacterium Microcystis aeruginosa to Brackish Water Is Driven by Recent Horizontal Transfer of Sucrose Genes.</title>
        <authorList>
            <person name="Tanabe Y."/>
            <person name="Hodoki Y."/>
            <person name="Sano T."/>
            <person name="Tada K."/>
            <person name="Watanabe M.M."/>
        </authorList>
    </citation>
    <scope>NUCLEOTIDE SEQUENCE [LARGE SCALE GENOMIC DNA]</scope>
    <source>
        <strain evidence="2 3">Sj</strain>
    </source>
</reference>
<dbReference type="InterPro" id="IPR036779">
    <property type="entry name" value="LysM_dom_sf"/>
</dbReference>